<dbReference type="InterPro" id="IPR001034">
    <property type="entry name" value="DeoR_HTH"/>
</dbReference>
<keyword evidence="2 5" id="KW-0238">DNA-binding</keyword>
<dbReference type="PROSITE" id="PS51000">
    <property type="entry name" value="HTH_DEOR_2"/>
    <property type="match status" value="1"/>
</dbReference>
<protein>
    <submittedName>
        <fullName evidence="5">DNA-binding transcriptional regulator, LacI/PurR family</fullName>
    </submittedName>
</protein>
<dbReference type="GO" id="GO:0000976">
    <property type="term" value="F:transcription cis-regulatory region binding"/>
    <property type="evidence" value="ECO:0007669"/>
    <property type="project" value="TreeGrafter"/>
</dbReference>
<evidence type="ECO:0000259" key="4">
    <source>
        <dbReference type="PROSITE" id="PS51000"/>
    </source>
</evidence>
<name>A0A1G7C436_9ACTN</name>
<dbReference type="Pfam" id="PF08220">
    <property type="entry name" value="HTH_DeoR"/>
    <property type="match status" value="1"/>
</dbReference>
<dbReference type="STRING" id="675864.SAMN04489747_3158"/>
<dbReference type="EMBL" id="LT629688">
    <property type="protein sequence ID" value="SDE34122.1"/>
    <property type="molecule type" value="Genomic_DNA"/>
</dbReference>
<evidence type="ECO:0000313" key="6">
    <source>
        <dbReference type="Proteomes" id="UP000198546"/>
    </source>
</evidence>
<dbReference type="Pfam" id="PF13377">
    <property type="entry name" value="Peripla_BP_3"/>
    <property type="match status" value="1"/>
</dbReference>
<keyword evidence="6" id="KW-1185">Reference proteome</keyword>
<evidence type="ECO:0000256" key="3">
    <source>
        <dbReference type="ARBA" id="ARBA00023163"/>
    </source>
</evidence>
<dbReference type="OrthoDB" id="189006at2"/>
<dbReference type="PROSITE" id="PS00894">
    <property type="entry name" value="HTH_DEOR_1"/>
    <property type="match status" value="1"/>
</dbReference>
<reference evidence="5 6" key="1">
    <citation type="submission" date="2016-10" db="EMBL/GenBank/DDBJ databases">
        <authorList>
            <person name="de Groot N.N."/>
        </authorList>
    </citation>
    <scope>NUCLEOTIDE SEQUENCE [LARGE SCALE GENOMIC DNA]</scope>
    <source>
        <strain evidence="5 6">MON 2.2</strain>
    </source>
</reference>
<feature type="domain" description="HTH deoR-type" evidence="4">
    <location>
        <begin position="4"/>
        <end position="59"/>
    </location>
</feature>
<dbReference type="SMART" id="SM00420">
    <property type="entry name" value="HTH_DEOR"/>
    <property type="match status" value="1"/>
</dbReference>
<dbReference type="SUPFAM" id="SSF46785">
    <property type="entry name" value="Winged helix' DNA-binding domain"/>
    <property type="match status" value="1"/>
</dbReference>
<gene>
    <name evidence="5" type="ORF">SAMN04489747_3158</name>
</gene>
<evidence type="ECO:0000256" key="1">
    <source>
        <dbReference type="ARBA" id="ARBA00023015"/>
    </source>
</evidence>
<keyword evidence="3" id="KW-0804">Transcription</keyword>
<dbReference type="AlphaFoldDB" id="A0A1G7C436"/>
<dbReference type="SUPFAM" id="SSF53822">
    <property type="entry name" value="Periplasmic binding protein-like I"/>
    <property type="match status" value="1"/>
</dbReference>
<sequence>MGAVEGRHAQLLRSLGRTGTARLSDLADELKVSMATLRRDVELLSRQGRLTRRHGAVELNDAVGRPQPPSRTSPAPAIGMMHAENRYLDLIAQAAHRDAERRDHRFLVEQVETTSEARSAARRLLEAGCIGLVYSPQWRTEADVDEPVPWLLQLGVPVVLGGREVGPDHPLYALDSVIADHAYGFQMALDHLQSLGHTRIMASFHDESPPGRMMRDYYLAQVESRGLARLGPPLVTPEGVDPAATEVMVRAVLDTRATAIVVHTDVWAQMLVRALRREGIEVPREVSVVAYDDIVTPEVDLALTSISPPKHPLGVEAVALLMRRHRLARAGLGQPPIAHVRLLPELVVRTSTGVAVGR</sequence>
<dbReference type="InterPro" id="IPR018356">
    <property type="entry name" value="Tscrpt_reg_HTH_DeoR_CS"/>
</dbReference>
<dbReference type="PRINTS" id="PR00037">
    <property type="entry name" value="HTHLACR"/>
</dbReference>
<dbReference type="InterPro" id="IPR036390">
    <property type="entry name" value="WH_DNA-bd_sf"/>
</dbReference>
<dbReference type="Gene3D" id="3.40.50.2300">
    <property type="match status" value="2"/>
</dbReference>
<evidence type="ECO:0000256" key="2">
    <source>
        <dbReference type="ARBA" id="ARBA00023125"/>
    </source>
</evidence>
<dbReference type="PANTHER" id="PTHR30146:SF155">
    <property type="entry name" value="ALANINE RACEMASE"/>
    <property type="match status" value="1"/>
</dbReference>
<dbReference type="Proteomes" id="UP000198546">
    <property type="component" value="Chromosome i"/>
</dbReference>
<dbReference type="InterPro" id="IPR046335">
    <property type="entry name" value="LacI/GalR-like_sensor"/>
</dbReference>
<accession>A0A1G7C436</accession>
<evidence type="ECO:0000313" key="5">
    <source>
        <dbReference type="EMBL" id="SDE34122.1"/>
    </source>
</evidence>
<proteinExistence type="predicted"/>
<keyword evidence="1" id="KW-0805">Transcription regulation</keyword>
<organism evidence="5 6">
    <name type="scientific">Auraticoccus monumenti</name>
    <dbReference type="NCBI Taxonomy" id="675864"/>
    <lineage>
        <taxon>Bacteria</taxon>
        <taxon>Bacillati</taxon>
        <taxon>Actinomycetota</taxon>
        <taxon>Actinomycetes</taxon>
        <taxon>Propionibacteriales</taxon>
        <taxon>Propionibacteriaceae</taxon>
        <taxon>Auraticoccus</taxon>
    </lineage>
</organism>
<dbReference type="GO" id="GO:0003700">
    <property type="term" value="F:DNA-binding transcription factor activity"/>
    <property type="evidence" value="ECO:0007669"/>
    <property type="project" value="InterPro"/>
</dbReference>
<dbReference type="CDD" id="cd06267">
    <property type="entry name" value="PBP1_LacI_sugar_binding-like"/>
    <property type="match status" value="1"/>
</dbReference>
<dbReference type="InterPro" id="IPR028082">
    <property type="entry name" value="Peripla_BP_I"/>
</dbReference>
<dbReference type="PANTHER" id="PTHR30146">
    <property type="entry name" value="LACI-RELATED TRANSCRIPTIONAL REPRESSOR"/>
    <property type="match status" value="1"/>
</dbReference>
<dbReference type="RefSeq" id="WP_090594860.1">
    <property type="nucleotide sequence ID" value="NZ_LT629688.1"/>
</dbReference>